<proteinExistence type="predicted"/>
<dbReference type="EMBL" id="BAAAHB010000180">
    <property type="protein sequence ID" value="GAA0497725.1"/>
    <property type="molecule type" value="Genomic_DNA"/>
</dbReference>
<evidence type="ECO:0000313" key="1">
    <source>
        <dbReference type="EMBL" id="GAA0497725.1"/>
    </source>
</evidence>
<reference evidence="1 2" key="1">
    <citation type="journal article" date="2019" name="Int. J. Syst. Evol. Microbiol.">
        <title>The Global Catalogue of Microorganisms (GCM) 10K type strain sequencing project: providing services to taxonomists for standard genome sequencing and annotation.</title>
        <authorList>
            <consortium name="The Broad Institute Genomics Platform"/>
            <consortium name="The Broad Institute Genome Sequencing Center for Infectious Disease"/>
            <person name="Wu L."/>
            <person name="Ma J."/>
        </authorList>
    </citation>
    <scope>NUCLEOTIDE SEQUENCE [LARGE SCALE GENOMIC DNA]</scope>
    <source>
        <strain evidence="1 2">JCM 10649</strain>
    </source>
</reference>
<dbReference type="RefSeq" id="WP_344098027.1">
    <property type="nucleotide sequence ID" value="NZ_BAAAHB010000180.1"/>
</dbReference>
<evidence type="ECO:0008006" key="3">
    <source>
        <dbReference type="Google" id="ProtNLM"/>
    </source>
</evidence>
<sequence>MTDLLSGDLGPVVLTRPADGQAVIPVPTPLTRLNFFDGRLLRGADLSTEQDAQRALTFALGRAGGSGVAHGLDVALSGEKLTLAPGLAIDPGGRVLLLPATVSTTVDTVLDATRGVTPASASDTGRAGFAPCEANGTAPTADAAEGTALYLLTLAWAEGLCGTTEVYGVPCERACAPETARPYRIDGVVLRLRPLALGSALPGGTSVLLEARHLRSRVAAAYFADERAAAGPPMSASFLSSPTWCRGAPGPAGNEVPLAVLARSGRTTLFADVWTARRELLETPAGCFTDGRLGRRPHSVFAAQIAQFQCQLAGLEGVPEGSLVGAGVIELPPAGYLPVDPAGDLDRQVRRLLGPGVDLRFLPVPADQMPHEVEEVRHRDRISLLAGMDDPSARPDVDILVPDGRLTSASRPSGRGRTAHLRLARTGGSVSCTGIARLPVGTAGFSLVTAGLCAVSTERDGIDVVELLAAAVEEQGSQLTVPDPNERRLRLDHLRQLSEEAGRFSAGADGGPRLFSADFDDEEGKPIALRGSLSCDRDPWRLRPGEPASVNAQLDVYAPYRAGQGEDGQGRGPAAALFELFGRVEVAPFTDGTEAPRRFRFNGTVSLGRGGEGPGSARPVSFAVSVTLTERSGSREFTIRHRPEGGPTTTVELEEDGSVRVTLPDRSFTADFRQDPRALDPDHPLRPLAEISLGLLRGAHSGKSDFYDRARAELFGSRESEPGATGVTPTRDWVAFRHRRPDRPAERLAPRGVVVWVAAATSRDQAAEWAALLKRGTADELPWERVRSVLFDPDTAKARTSAEELRRSYVATDAPKAIHHVGFGAAGPVPAGFDRAMAIATALPSAAVLDPQARVTQVSAPAGLFEPETDGGVFLIAYPSGPTGRGLLRVVMLSNPHVADPGLMEAITERQPGVIDMQARVLGTVRLTDGRLDRNSFDTTLAALSDAVRGRDIVDATPVLWIDPDWRNGEQETADLLIRQARDLVGRVTGQEHPQELRIGNRVVDVPLASDERQAMLILYSLMPVG</sequence>
<protein>
    <recommendedName>
        <fullName evidence="3">Baseplate protein J-like domain-containing protein</fullName>
    </recommendedName>
</protein>
<gene>
    <name evidence="1" type="ORF">GCM10009544_66150</name>
</gene>
<accession>A0ABN1BH25</accession>
<evidence type="ECO:0000313" key="2">
    <source>
        <dbReference type="Proteomes" id="UP001499895"/>
    </source>
</evidence>
<name>A0ABN1BH25_9ACTN</name>
<keyword evidence="2" id="KW-1185">Reference proteome</keyword>
<organism evidence="1 2">
    <name type="scientific">Streptomyces stramineus</name>
    <dbReference type="NCBI Taxonomy" id="173861"/>
    <lineage>
        <taxon>Bacteria</taxon>
        <taxon>Bacillati</taxon>
        <taxon>Actinomycetota</taxon>
        <taxon>Actinomycetes</taxon>
        <taxon>Kitasatosporales</taxon>
        <taxon>Streptomycetaceae</taxon>
        <taxon>Streptomyces</taxon>
    </lineage>
</organism>
<comment type="caution">
    <text evidence="1">The sequence shown here is derived from an EMBL/GenBank/DDBJ whole genome shotgun (WGS) entry which is preliminary data.</text>
</comment>
<dbReference type="Proteomes" id="UP001499895">
    <property type="component" value="Unassembled WGS sequence"/>
</dbReference>